<feature type="signal peptide" evidence="1">
    <location>
        <begin position="1"/>
        <end position="27"/>
    </location>
</feature>
<evidence type="ECO:0000256" key="1">
    <source>
        <dbReference type="SAM" id="SignalP"/>
    </source>
</evidence>
<dbReference type="EMBL" id="JAIEZQ010000001">
    <property type="protein sequence ID" value="MBY9073639.1"/>
    <property type="molecule type" value="Genomic_DNA"/>
</dbReference>
<name>A0ABS7RF32_9ACTN</name>
<evidence type="ECO:0000313" key="3">
    <source>
        <dbReference type="Proteomes" id="UP000754710"/>
    </source>
</evidence>
<dbReference type="Proteomes" id="UP000754710">
    <property type="component" value="Unassembled WGS sequence"/>
</dbReference>
<comment type="caution">
    <text evidence="2">The sequence shown here is derived from an EMBL/GenBank/DDBJ whole genome shotgun (WGS) entry which is preliminary data.</text>
</comment>
<sequence length="104" mass="11388">MKRLGAILATAALAAAPVLVVAAPASADTPGCVTKTEFKKVREGWSIKRVHNTFDTAGKQSMFMSGYQSREYKACVKPSWSIIMVDYEKKAGVWRVSSKMAMWG</sequence>
<accession>A0ABS7RF32</accession>
<keyword evidence="1" id="KW-0732">Signal</keyword>
<feature type="chain" id="PRO_5045404125" evidence="1">
    <location>
        <begin position="28"/>
        <end position="104"/>
    </location>
</feature>
<proteinExistence type="predicted"/>
<keyword evidence="3" id="KW-1185">Reference proteome</keyword>
<reference evidence="2 3" key="1">
    <citation type="submission" date="2021-08" db="EMBL/GenBank/DDBJ databases">
        <title>Nocardioides bacterium WL0053 sp. nov., isolated from the sediment.</title>
        <authorList>
            <person name="Wang L."/>
            <person name="Zhang D."/>
            <person name="Zhang A."/>
        </authorList>
    </citation>
    <scope>NUCLEOTIDE SEQUENCE [LARGE SCALE GENOMIC DNA]</scope>
    <source>
        <strain evidence="2 3">WL0053</strain>
    </source>
</reference>
<organism evidence="2 3">
    <name type="scientific">Nocardioides jiangsuensis</name>
    <dbReference type="NCBI Taxonomy" id="2866161"/>
    <lineage>
        <taxon>Bacteria</taxon>
        <taxon>Bacillati</taxon>
        <taxon>Actinomycetota</taxon>
        <taxon>Actinomycetes</taxon>
        <taxon>Propionibacteriales</taxon>
        <taxon>Nocardioidaceae</taxon>
        <taxon>Nocardioides</taxon>
    </lineage>
</organism>
<evidence type="ECO:0000313" key="2">
    <source>
        <dbReference type="EMBL" id="MBY9073639.1"/>
    </source>
</evidence>
<dbReference type="RefSeq" id="WP_221023419.1">
    <property type="nucleotide sequence ID" value="NZ_JAIEZQ010000001.1"/>
</dbReference>
<protein>
    <submittedName>
        <fullName evidence="2">Uncharacterized protein</fullName>
    </submittedName>
</protein>
<gene>
    <name evidence="2" type="ORF">K1X13_02275</name>
</gene>